<organism evidence="3 4">
    <name type="scientific">Tritrichomonas foetus</name>
    <dbReference type="NCBI Taxonomy" id="1144522"/>
    <lineage>
        <taxon>Eukaryota</taxon>
        <taxon>Metamonada</taxon>
        <taxon>Parabasalia</taxon>
        <taxon>Tritrichomonadida</taxon>
        <taxon>Tritrichomonadidae</taxon>
        <taxon>Tritrichomonas</taxon>
    </lineage>
</organism>
<dbReference type="PROSITE" id="PS51411">
    <property type="entry name" value="PSP1_C"/>
    <property type="match status" value="1"/>
</dbReference>
<dbReference type="Pfam" id="PF04468">
    <property type="entry name" value="PSP1"/>
    <property type="match status" value="1"/>
</dbReference>
<dbReference type="InterPro" id="IPR007557">
    <property type="entry name" value="PSP1_C"/>
</dbReference>
<dbReference type="GeneID" id="94849019"/>
<reference evidence="3" key="1">
    <citation type="submission" date="2016-10" db="EMBL/GenBank/DDBJ databases">
        <authorList>
            <person name="Benchimol M."/>
            <person name="Almeida L.G."/>
            <person name="Vasconcelos A.T."/>
            <person name="Perreira-Neves A."/>
            <person name="Rosa I.A."/>
            <person name="Tasca T."/>
            <person name="Bogo M.R."/>
            <person name="de Souza W."/>
        </authorList>
    </citation>
    <scope>NUCLEOTIDE SEQUENCE [LARGE SCALE GENOMIC DNA]</scope>
    <source>
        <strain evidence="3">K</strain>
    </source>
</reference>
<protein>
    <recommendedName>
        <fullName evidence="2">PSP1 C-terminal domain-containing protein</fullName>
    </recommendedName>
</protein>
<feature type="domain" description="PSP1 C-terminal" evidence="2">
    <location>
        <begin position="269"/>
        <end position="354"/>
    </location>
</feature>
<evidence type="ECO:0000313" key="3">
    <source>
        <dbReference type="EMBL" id="OHT15598.1"/>
    </source>
</evidence>
<proteinExistence type="predicted"/>
<feature type="compositionally biased region" description="Low complexity" evidence="1">
    <location>
        <begin position="246"/>
        <end position="268"/>
    </location>
</feature>
<dbReference type="PANTHER" id="PTHR43830:SF3">
    <property type="entry name" value="PROTEIN PSP1"/>
    <property type="match status" value="1"/>
</dbReference>
<evidence type="ECO:0000313" key="4">
    <source>
        <dbReference type="Proteomes" id="UP000179807"/>
    </source>
</evidence>
<feature type="region of interest" description="Disordered" evidence="1">
    <location>
        <begin position="243"/>
        <end position="269"/>
    </location>
</feature>
<evidence type="ECO:0000259" key="2">
    <source>
        <dbReference type="PROSITE" id="PS51411"/>
    </source>
</evidence>
<comment type="caution">
    <text evidence="3">The sequence shown here is derived from an EMBL/GenBank/DDBJ whole genome shotgun (WGS) entry which is preliminary data.</text>
</comment>
<accession>A0A1J4L0V6</accession>
<dbReference type="GO" id="GO:0005737">
    <property type="term" value="C:cytoplasm"/>
    <property type="evidence" value="ECO:0007669"/>
    <property type="project" value="TreeGrafter"/>
</dbReference>
<name>A0A1J4L0V6_9EUKA</name>
<dbReference type="InterPro" id="IPR047767">
    <property type="entry name" value="PSP1-like"/>
</dbReference>
<dbReference type="PANTHER" id="PTHR43830">
    <property type="entry name" value="PROTEIN PSP1"/>
    <property type="match status" value="1"/>
</dbReference>
<evidence type="ECO:0000256" key="1">
    <source>
        <dbReference type="SAM" id="MobiDB-lite"/>
    </source>
</evidence>
<dbReference type="NCBIfam" id="NF041131">
    <property type="entry name" value="RicT_YaaT_fam"/>
    <property type="match status" value="1"/>
</dbReference>
<dbReference type="RefSeq" id="XP_068368734.1">
    <property type="nucleotide sequence ID" value="XM_068514315.1"/>
</dbReference>
<dbReference type="EMBL" id="MLAK01000212">
    <property type="protein sequence ID" value="OHT15598.1"/>
    <property type="molecule type" value="Genomic_DNA"/>
</dbReference>
<gene>
    <name evidence="3" type="ORF">TRFO_42456</name>
</gene>
<keyword evidence="4" id="KW-1185">Reference proteome</keyword>
<sequence length="380" mass="42959">MTQSWEIFLDDSEQNILQQIPNLLPISLSEELCNVDDESQNAFISPSVQQSRPPTTHSSTPPSIKDATGDIKDYSHVPDHLNISSPRDQIMDGFINGPRSAPKYVSHLSSDNISLNNNYLGNHATNYSMTNYNSNNSISSTNSYSNIENYGSVGYYNGYSNPYNTYNNSHSALNTTSYVYDITIPEPKNNNYFKVQFHPNRSTVVCNPNGLNLAVGDYVLTEADRGYDIGQIISEISESELHSHHSSNNYNNDSSSDSGSNNGDANGNKPIIRKATQHEIYMLQSKQQKEEKAREICQEKANELGLPMTVTSTEYQFDGKKLTVYFRATEYIDFRNLVHTLFRVFGTRIWMVWYDGQAPVRDVFTHNITARHRNNKWAAA</sequence>
<feature type="compositionally biased region" description="Low complexity" evidence="1">
    <location>
        <begin position="51"/>
        <end position="63"/>
    </location>
</feature>
<dbReference type="Proteomes" id="UP000179807">
    <property type="component" value="Unassembled WGS sequence"/>
</dbReference>
<dbReference type="VEuPathDB" id="TrichDB:TRFO_42456"/>
<feature type="region of interest" description="Disordered" evidence="1">
    <location>
        <begin position="44"/>
        <end position="68"/>
    </location>
</feature>
<dbReference type="AlphaFoldDB" id="A0A1J4L0V6"/>
<dbReference type="OrthoDB" id="243127at2759"/>